<sequence>MSIASLLFETGDRILSESRLEVITDHQDTEVYPIDQGMVKVFLIQMMKEEKTEILEKQIEDVSVVRDFQEVFPGDFPGLPLTRQVEFHIELIPGTAPVACAPYRLAPVERKSLANN</sequence>
<evidence type="ECO:0008006" key="3">
    <source>
        <dbReference type="Google" id="ProtNLM"/>
    </source>
</evidence>
<comment type="caution">
    <text evidence="1">The sequence shown here is derived from an EMBL/GenBank/DDBJ whole genome shotgun (WGS) entry which is preliminary data.</text>
</comment>
<reference evidence="1" key="1">
    <citation type="journal article" date="2022" name="Int. J. Mol. Sci.">
        <title>Draft Genome of Tanacetum Coccineum: Genomic Comparison of Closely Related Tanacetum-Family Plants.</title>
        <authorList>
            <person name="Yamashiro T."/>
            <person name="Shiraishi A."/>
            <person name="Nakayama K."/>
            <person name="Satake H."/>
        </authorList>
    </citation>
    <scope>NUCLEOTIDE SEQUENCE</scope>
</reference>
<evidence type="ECO:0000313" key="2">
    <source>
        <dbReference type="Proteomes" id="UP001151760"/>
    </source>
</evidence>
<proteinExistence type="predicted"/>
<gene>
    <name evidence="1" type="ORF">Tco_1005082</name>
</gene>
<accession>A0ABQ5FES3</accession>
<dbReference type="Proteomes" id="UP001151760">
    <property type="component" value="Unassembled WGS sequence"/>
</dbReference>
<name>A0ABQ5FES3_9ASTR</name>
<reference evidence="1" key="2">
    <citation type="submission" date="2022-01" db="EMBL/GenBank/DDBJ databases">
        <authorList>
            <person name="Yamashiro T."/>
            <person name="Shiraishi A."/>
            <person name="Satake H."/>
            <person name="Nakayama K."/>
        </authorList>
    </citation>
    <scope>NUCLEOTIDE SEQUENCE</scope>
</reference>
<dbReference type="EMBL" id="BQNB010017297">
    <property type="protein sequence ID" value="GJT61549.1"/>
    <property type="molecule type" value="Genomic_DNA"/>
</dbReference>
<organism evidence="1 2">
    <name type="scientific">Tanacetum coccineum</name>
    <dbReference type="NCBI Taxonomy" id="301880"/>
    <lineage>
        <taxon>Eukaryota</taxon>
        <taxon>Viridiplantae</taxon>
        <taxon>Streptophyta</taxon>
        <taxon>Embryophyta</taxon>
        <taxon>Tracheophyta</taxon>
        <taxon>Spermatophyta</taxon>
        <taxon>Magnoliopsida</taxon>
        <taxon>eudicotyledons</taxon>
        <taxon>Gunneridae</taxon>
        <taxon>Pentapetalae</taxon>
        <taxon>asterids</taxon>
        <taxon>campanulids</taxon>
        <taxon>Asterales</taxon>
        <taxon>Asteraceae</taxon>
        <taxon>Asteroideae</taxon>
        <taxon>Anthemideae</taxon>
        <taxon>Anthemidinae</taxon>
        <taxon>Tanacetum</taxon>
    </lineage>
</organism>
<evidence type="ECO:0000313" key="1">
    <source>
        <dbReference type="EMBL" id="GJT61549.1"/>
    </source>
</evidence>
<protein>
    <recommendedName>
        <fullName evidence="3">Reverse transcriptase domain-containing protein</fullName>
    </recommendedName>
</protein>
<keyword evidence="2" id="KW-1185">Reference proteome</keyword>